<feature type="compositionally biased region" description="Pro residues" evidence="1">
    <location>
        <begin position="1"/>
        <end position="11"/>
    </location>
</feature>
<evidence type="ECO:0000313" key="3">
    <source>
        <dbReference type="Proteomes" id="UP000324800"/>
    </source>
</evidence>
<accession>A0A5J4QM46</accession>
<reference evidence="2 3" key="1">
    <citation type="submission" date="2019-03" db="EMBL/GenBank/DDBJ databases">
        <title>Single cell metagenomics reveals metabolic interactions within the superorganism composed of flagellate Streblomastix strix and complex community of Bacteroidetes bacteria on its surface.</title>
        <authorList>
            <person name="Treitli S.C."/>
            <person name="Kolisko M."/>
            <person name="Husnik F."/>
            <person name="Keeling P."/>
            <person name="Hampl V."/>
        </authorList>
    </citation>
    <scope>NUCLEOTIDE SEQUENCE [LARGE SCALE GENOMIC DNA]</scope>
    <source>
        <strain evidence="2">ST1C</strain>
    </source>
</reference>
<evidence type="ECO:0000256" key="1">
    <source>
        <dbReference type="SAM" id="MobiDB-lite"/>
    </source>
</evidence>
<name>A0A5J4QM46_9EUKA</name>
<feature type="non-terminal residue" evidence="2">
    <location>
        <position position="105"/>
    </location>
</feature>
<sequence>MIEHNPPPDPTLPQLSHSMNSTQSDIYINEPIPDISVQIPPPFPDLHMHPLRVVFLMLNLPQLVINAQKPPPFSLLQHQFNYISSYNLGLELVSDISVVIAPPFS</sequence>
<proteinExistence type="predicted"/>
<evidence type="ECO:0000313" key="2">
    <source>
        <dbReference type="EMBL" id="KAA6322030.1"/>
    </source>
</evidence>
<dbReference type="EMBL" id="SNRW01045045">
    <property type="protein sequence ID" value="KAA6322030.1"/>
    <property type="molecule type" value="Genomic_DNA"/>
</dbReference>
<gene>
    <name evidence="2" type="ORF">EZS28_054479</name>
</gene>
<feature type="region of interest" description="Disordered" evidence="1">
    <location>
        <begin position="1"/>
        <end position="20"/>
    </location>
</feature>
<protein>
    <submittedName>
        <fullName evidence="2">Uncharacterized protein</fullName>
    </submittedName>
</protein>
<comment type="caution">
    <text evidence="2">The sequence shown here is derived from an EMBL/GenBank/DDBJ whole genome shotgun (WGS) entry which is preliminary data.</text>
</comment>
<dbReference type="Proteomes" id="UP000324800">
    <property type="component" value="Unassembled WGS sequence"/>
</dbReference>
<organism evidence="2 3">
    <name type="scientific">Streblomastix strix</name>
    <dbReference type="NCBI Taxonomy" id="222440"/>
    <lineage>
        <taxon>Eukaryota</taxon>
        <taxon>Metamonada</taxon>
        <taxon>Preaxostyla</taxon>
        <taxon>Oxymonadida</taxon>
        <taxon>Streblomastigidae</taxon>
        <taxon>Streblomastix</taxon>
    </lineage>
</organism>
<dbReference type="AlphaFoldDB" id="A0A5J4QM46"/>